<evidence type="ECO:0000313" key="2">
    <source>
        <dbReference type="EMBL" id="AUF82171.1"/>
    </source>
</evidence>
<feature type="coiled-coil region" evidence="1">
    <location>
        <begin position="30"/>
        <end position="57"/>
    </location>
</feature>
<dbReference type="Proteomes" id="UP000244773">
    <property type="component" value="Segment"/>
</dbReference>
<keyword evidence="1" id="KW-0175">Coiled coil</keyword>
<gene>
    <name evidence="2" type="ORF">TetV_079</name>
</gene>
<proteinExistence type="predicted"/>
<protein>
    <submittedName>
        <fullName evidence="2">Uncharacterized protein</fullName>
    </submittedName>
</protein>
<sequence>MLQKSKDLKTKMEEEKRIKLMKGCRKWTKGDEIEMKLNKTKDRLSKAKSQCNTTHNEQINHVKRKLIIPKSNNNTIHHKQAQAFEAVVAKELKKTSPPITCNYNSTKAKSSKACSIDPDPCNP</sequence>
<dbReference type="EMBL" id="KY322437">
    <property type="protein sequence ID" value="AUF82171.1"/>
    <property type="molecule type" value="Genomic_DNA"/>
</dbReference>
<organism evidence="2">
    <name type="scientific">Tetraselmis virus 1</name>
    <dbReference type="NCBI Taxonomy" id="2060617"/>
    <lineage>
        <taxon>Viruses</taxon>
        <taxon>Varidnaviria</taxon>
        <taxon>Bamfordvirae</taxon>
        <taxon>Nucleocytoviricota</taxon>
        <taxon>Megaviricetes</taxon>
        <taxon>Imitervirales</taxon>
        <taxon>Allomimiviridae</taxon>
        <taxon>Oceanusvirus</taxon>
        <taxon>Oceanusvirus kaneohense</taxon>
    </lineage>
</organism>
<name>A0A2P0VMR1_9VIRU</name>
<evidence type="ECO:0000256" key="1">
    <source>
        <dbReference type="SAM" id="Coils"/>
    </source>
</evidence>
<accession>A0A2P0VMR1</accession>
<reference evidence="2" key="1">
    <citation type="journal article" date="2018" name="Virology">
        <title>A giant virus infecting green algae encodes key fermentation genes.</title>
        <authorList>
            <person name="Schvarcz C.R."/>
            <person name="Steward G.F."/>
        </authorList>
    </citation>
    <scope>NUCLEOTIDE SEQUENCE [LARGE SCALE GENOMIC DNA]</scope>
</reference>
<evidence type="ECO:0000313" key="3">
    <source>
        <dbReference type="Proteomes" id="UP000244773"/>
    </source>
</evidence>
<keyword evidence="3" id="KW-1185">Reference proteome</keyword>